<dbReference type="AlphaFoldDB" id="A0A6P3I668"/>
<keyword evidence="3" id="KW-0813">Transport</keyword>
<evidence type="ECO:0000256" key="2">
    <source>
        <dbReference type="ARBA" id="ARBA00006889"/>
    </source>
</evidence>
<dbReference type="InterPro" id="IPR022272">
    <property type="entry name" value="Lipocalin_CS"/>
</dbReference>
<evidence type="ECO:0000256" key="6">
    <source>
        <dbReference type="SAM" id="MobiDB-lite"/>
    </source>
</evidence>
<comment type="similarity">
    <text evidence="2 5">Belongs to the calycin superfamily. Lipocalin family.</text>
</comment>
<dbReference type="GO" id="GO:0036094">
    <property type="term" value="F:small molecule binding"/>
    <property type="evidence" value="ECO:0007669"/>
    <property type="project" value="InterPro"/>
</dbReference>
<organism evidence="9 10">
    <name type="scientific">Bison bison bison</name>
    <name type="common">North American plains bison</name>
    <dbReference type="NCBI Taxonomy" id="43346"/>
    <lineage>
        <taxon>Eukaryota</taxon>
        <taxon>Metazoa</taxon>
        <taxon>Chordata</taxon>
        <taxon>Craniata</taxon>
        <taxon>Vertebrata</taxon>
        <taxon>Euteleostomi</taxon>
        <taxon>Mammalia</taxon>
        <taxon>Eutheria</taxon>
        <taxon>Laurasiatheria</taxon>
        <taxon>Artiodactyla</taxon>
        <taxon>Ruminantia</taxon>
        <taxon>Pecora</taxon>
        <taxon>Bovidae</taxon>
        <taxon>Bovinae</taxon>
        <taxon>Bison</taxon>
    </lineage>
</organism>
<dbReference type="Gene3D" id="2.40.128.20">
    <property type="match status" value="1"/>
</dbReference>
<dbReference type="PROSITE" id="PS00213">
    <property type="entry name" value="LIPOCALIN"/>
    <property type="match status" value="1"/>
</dbReference>
<name>A0A6P3I668_BISBB</name>
<dbReference type="GO" id="GO:0005549">
    <property type="term" value="F:odorant binding"/>
    <property type="evidence" value="ECO:0007669"/>
    <property type="project" value="TreeGrafter"/>
</dbReference>
<evidence type="ECO:0000256" key="3">
    <source>
        <dbReference type="ARBA" id="ARBA00022448"/>
    </source>
</evidence>
<dbReference type="InterPro" id="IPR012674">
    <property type="entry name" value="Calycin"/>
</dbReference>
<dbReference type="Pfam" id="PF00061">
    <property type="entry name" value="Lipocalin"/>
    <property type="match status" value="1"/>
</dbReference>
<dbReference type="PANTHER" id="PTHR11430:SF89">
    <property type="entry name" value="ALLERGEN BOS D 2"/>
    <property type="match status" value="1"/>
</dbReference>
<protein>
    <submittedName>
        <fullName evidence="10">Allergen Bos d 2-like</fullName>
    </submittedName>
</protein>
<evidence type="ECO:0000256" key="1">
    <source>
        <dbReference type="ARBA" id="ARBA00004613"/>
    </source>
</evidence>
<evidence type="ECO:0000256" key="4">
    <source>
        <dbReference type="ARBA" id="ARBA00022525"/>
    </source>
</evidence>
<keyword evidence="9" id="KW-1185">Reference proteome</keyword>
<feature type="compositionally biased region" description="Polar residues" evidence="6">
    <location>
        <begin position="176"/>
        <end position="188"/>
    </location>
</feature>
<evidence type="ECO:0000313" key="9">
    <source>
        <dbReference type="Proteomes" id="UP000515208"/>
    </source>
</evidence>
<evidence type="ECO:0000313" key="10">
    <source>
        <dbReference type="RefSeq" id="XP_010847177.1"/>
    </source>
</evidence>
<proteinExistence type="inferred from homology"/>
<evidence type="ECO:0000256" key="7">
    <source>
        <dbReference type="SAM" id="SignalP"/>
    </source>
</evidence>
<keyword evidence="7" id="KW-0732">Signal</keyword>
<feature type="signal peptide" evidence="7">
    <location>
        <begin position="1"/>
        <end position="15"/>
    </location>
</feature>
<reference evidence="10" key="1">
    <citation type="submission" date="2025-08" db="UniProtKB">
        <authorList>
            <consortium name="RefSeq"/>
        </authorList>
    </citation>
    <scope>IDENTIFICATION</scope>
    <source>
        <tissue evidence="10">Blood</tissue>
    </source>
</reference>
<evidence type="ECO:0000259" key="8">
    <source>
        <dbReference type="Pfam" id="PF00061"/>
    </source>
</evidence>
<dbReference type="SUPFAM" id="SSF50814">
    <property type="entry name" value="Lipocalins"/>
    <property type="match status" value="1"/>
</dbReference>
<dbReference type="PANTHER" id="PTHR11430">
    <property type="entry name" value="LIPOCALIN"/>
    <property type="match status" value="1"/>
</dbReference>
<dbReference type="PRINTS" id="PR01173">
    <property type="entry name" value="ODORANTBNDNG"/>
</dbReference>
<comment type="subcellular location">
    <subcellularLocation>
        <location evidence="1">Secreted</location>
    </subcellularLocation>
</comment>
<dbReference type="InterPro" id="IPR002448">
    <property type="entry name" value="OBP-like"/>
</dbReference>
<dbReference type="Proteomes" id="UP000515208">
    <property type="component" value="Unplaced"/>
</dbReference>
<dbReference type="InterPro" id="IPR000566">
    <property type="entry name" value="Lipocln_cytosolic_FA-bd_dom"/>
</dbReference>
<feature type="chain" id="PRO_5028055948" evidence="7">
    <location>
        <begin position="16"/>
        <end position="188"/>
    </location>
</feature>
<feature type="domain" description="Lipocalin/cytosolic fatty-acid binding" evidence="8">
    <location>
        <begin position="29"/>
        <end position="167"/>
    </location>
</feature>
<dbReference type="GO" id="GO:0005615">
    <property type="term" value="C:extracellular space"/>
    <property type="evidence" value="ECO:0007669"/>
    <property type="project" value="TreeGrafter"/>
</dbReference>
<sequence length="188" mass="20799">MKTVFLTLLLGLVCAAQEAPAELDPSQITGDWHSILMAADNIQKIEEGGPLRAYIRQLECTDGCSSLSVNLYANADGTCLLLTEVAERQEGYVDELKYEGTNTFKLIHVSDNMLVTYIENDDGSKKTKITDGVGKGDSFTQEELQKYQELNTERGIPNENIENVVKTGKAPEDNRQSSSMRTENTSWA</sequence>
<gene>
    <name evidence="10" type="primary">LOC104995132</name>
</gene>
<keyword evidence="4" id="KW-0964">Secreted</keyword>
<dbReference type="InterPro" id="IPR002345">
    <property type="entry name" value="Lipocalin"/>
</dbReference>
<dbReference type="OrthoDB" id="9450562at2759"/>
<dbReference type="KEGG" id="bbis:104995132"/>
<dbReference type="RefSeq" id="XP_010847177.1">
    <property type="nucleotide sequence ID" value="XM_010848875.1"/>
</dbReference>
<feature type="region of interest" description="Disordered" evidence="6">
    <location>
        <begin position="151"/>
        <end position="188"/>
    </location>
</feature>
<dbReference type="GeneID" id="104995132"/>
<evidence type="ECO:0000256" key="5">
    <source>
        <dbReference type="RuleBase" id="RU003695"/>
    </source>
</evidence>
<accession>A0A6P3I668</accession>